<feature type="region of interest" description="Disordered" evidence="1">
    <location>
        <begin position="205"/>
        <end position="233"/>
    </location>
</feature>
<reference evidence="2" key="1">
    <citation type="submission" date="2021-02" db="EMBL/GenBank/DDBJ databases">
        <authorList>
            <person name="Dougan E. K."/>
            <person name="Rhodes N."/>
            <person name="Thang M."/>
            <person name="Chan C."/>
        </authorList>
    </citation>
    <scope>NUCLEOTIDE SEQUENCE</scope>
</reference>
<dbReference type="GO" id="GO:0005759">
    <property type="term" value="C:mitochondrial matrix"/>
    <property type="evidence" value="ECO:0007669"/>
    <property type="project" value="TreeGrafter"/>
</dbReference>
<protein>
    <submittedName>
        <fullName evidence="2">Uncharacterized protein</fullName>
    </submittedName>
</protein>
<dbReference type="GO" id="GO:0000963">
    <property type="term" value="P:mitochondrial RNA processing"/>
    <property type="evidence" value="ECO:0007669"/>
    <property type="project" value="TreeGrafter"/>
</dbReference>
<name>A0A812L0P5_9DINO</name>
<gene>
    <name evidence="2" type="ORF">SNEC2469_LOCUS3970</name>
</gene>
<dbReference type="EMBL" id="CAJNJA010008409">
    <property type="protein sequence ID" value="CAE7236276.1"/>
    <property type="molecule type" value="Genomic_DNA"/>
</dbReference>
<feature type="compositionally biased region" description="Polar residues" evidence="1">
    <location>
        <begin position="45"/>
        <end position="55"/>
    </location>
</feature>
<dbReference type="Proteomes" id="UP000601435">
    <property type="component" value="Unassembled WGS sequence"/>
</dbReference>
<dbReference type="GO" id="GO:0044528">
    <property type="term" value="P:regulation of mitochondrial mRNA stability"/>
    <property type="evidence" value="ECO:0007669"/>
    <property type="project" value="TreeGrafter"/>
</dbReference>
<dbReference type="GO" id="GO:0035770">
    <property type="term" value="C:ribonucleoprotein granule"/>
    <property type="evidence" value="ECO:0007669"/>
    <property type="project" value="TreeGrafter"/>
</dbReference>
<dbReference type="PANTHER" id="PTHR21228:SF40">
    <property type="entry name" value="LD45607P"/>
    <property type="match status" value="1"/>
</dbReference>
<keyword evidence="3" id="KW-1185">Reference proteome</keyword>
<evidence type="ECO:0000313" key="2">
    <source>
        <dbReference type="EMBL" id="CAE7236276.1"/>
    </source>
</evidence>
<comment type="caution">
    <text evidence="2">The sequence shown here is derived from an EMBL/GenBank/DDBJ whole genome shotgun (WGS) entry which is preliminary data.</text>
</comment>
<dbReference type="GO" id="GO:0003723">
    <property type="term" value="F:RNA binding"/>
    <property type="evidence" value="ECO:0007669"/>
    <property type="project" value="TreeGrafter"/>
</dbReference>
<feature type="region of interest" description="Disordered" evidence="1">
    <location>
        <begin position="21"/>
        <end position="55"/>
    </location>
</feature>
<dbReference type="PANTHER" id="PTHR21228">
    <property type="entry name" value="FAST LEU-RICH DOMAIN-CONTAINING"/>
    <property type="match status" value="1"/>
</dbReference>
<feature type="compositionally biased region" description="Polar residues" evidence="1">
    <location>
        <begin position="21"/>
        <end position="35"/>
    </location>
</feature>
<sequence length="617" mass="69541">MHTEYRSNFIEYDWSRLTNARLSTPSKDPSGSTHSASERRRRQQAPRSTDNTANHLHSRLKADGIATICPPWSTPYCSFVREQPTTLKPQMTRLSDGLVCAQEHLETRRYQPTYADHGLDFRMKRDAHMGDQGVPKARSIPTPRLRQHTLSIRFPERMRTTQAEGYGDIPVKNTFVHFVEGGPFCDIVERWSSCPANLESNKIETTSVATVLPSDEPRGNRSDDDEKDQRRRSLQECQLRWAVDKAKTQPQLRTDITVVEGEVPATRAHELRLSKTINRKARAVLDVTWSRLTSMNGVNLATALHRIARHSTEDPSQISDVHLHPGFGPMMKAIERLSALDSVRDEGMFGILAELAGPRLRELKPYEEVLQVTNLIWAFAKLTVPCVPLYQFLAGKRNAAKVLQTRRHGEYKAQCLSAAVWSFAQSAALSRTAQIQLFKSIGDEMAPQVASLKPQEMANTVWSFGRVRVKHQRLFEEICGTFANNPGASRFSIPQLTSILMGCAQVRFQQPEVIGRISAVMLRNSHALTPEQTSCVLWSLAELDAHDRVLLVQKLLDMAAADLTSFKHEELHNVLTAARTLCPQHRVLFDAYQAIFGEDRSRDGSHLLGILEESAEE</sequence>
<dbReference type="InterPro" id="IPR050870">
    <property type="entry name" value="FAST_kinase"/>
</dbReference>
<evidence type="ECO:0000256" key="1">
    <source>
        <dbReference type="SAM" id="MobiDB-lite"/>
    </source>
</evidence>
<organism evidence="2 3">
    <name type="scientific">Symbiodinium necroappetens</name>
    <dbReference type="NCBI Taxonomy" id="1628268"/>
    <lineage>
        <taxon>Eukaryota</taxon>
        <taxon>Sar</taxon>
        <taxon>Alveolata</taxon>
        <taxon>Dinophyceae</taxon>
        <taxon>Suessiales</taxon>
        <taxon>Symbiodiniaceae</taxon>
        <taxon>Symbiodinium</taxon>
    </lineage>
</organism>
<evidence type="ECO:0000313" key="3">
    <source>
        <dbReference type="Proteomes" id="UP000601435"/>
    </source>
</evidence>
<proteinExistence type="predicted"/>
<feature type="compositionally biased region" description="Basic and acidic residues" evidence="1">
    <location>
        <begin position="215"/>
        <end position="233"/>
    </location>
</feature>
<accession>A0A812L0P5</accession>
<dbReference type="OrthoDB" id="532184at2759"/>
<dbReference type="AlphaFoldDB" id="A0A812L0P5"/>